<dbReference type="SMART" id="SM00368">
    <property type="entry name" value="LRR_RI"/>
    <property type="match status" value="5"/>
</dbReference>
<dbReference type="Pfam" id="PF13516">
    <property type="entry name" value="LRR_6"/>
    <property type="match status" value="1"/>
</dbReference>
<dbReference type="Proteomes" id="UP000654075">
    <property type="component" value="Unassembled WGS sequence"/>
</dbReference>
<dbReference type="EMBL" id="CAJNNV010029017">
    <property type="protein sequence ID" value="CAE8626720.1"/>
    <property type="molecule type" value="Genomic_DNA"/>
</dbReference>
<gene>
    <name evidence="1" type="ORF">PGLA1383_LOCUS43623</name>
</gene>
<dbReference type="InterPro" id="IPR001611">
    <property type="entry name" value="Leu-rich_rpt"/>
</dbReference>
<accession>A0A813GJV7</accession>
<evidence type="ECO:0000313" key="1">
    <source>
        <dbReference type="EMBL" id="CAE8626720.1"/>
    </source>
</evidence>
<dbReference type="PANTHER" id="PTHR24110:SF3">
    <property type="entry name" value="CENTROSOMAL PROTEIN OF 78 KDA"/>
    <property type="match status" value="1"/>
</dbReference>
<sequence length="368" mass="37671">ASFRKLWPDASGAQSAEAVTLLLRAKPEGEMVKAISLLGASLSELGAATLAEALGQHGASRGVEEIAIQGNPELDLQVLQPLLRAALALASTKSSLRALALDGCCKGADALANSLLEAGISAAVSALGSLRELILTDCGLTSEGIHTLAMGLTPLRSAVPVLEVDSGSLPPPPPIPGLDWIPPPSLEGGGLPASSFHVEATQLSLRKIVLSRNVLQGAGRSLGSLLRLSGLEELELASCGLTNSDVARISAALTRSDLLRLSLAGNGLASKELQLLANSVGSSTLEVIDLQNNSIGFGSALSELIRAWGSPADGILLSGNKLGADELLAIRRMPASSIAGASRRSTQVRRRLIDCGAGCPCNGRGEVM</sequence>
<protein>
    <submittedName>
        <fullName evidence="1">Uncharacterized protein</fullName>
    </submittedName>
</protein>
<dbReference type="AlphaFoldDB" id="A0A813GJV7"/>
<keyword evidence="2" id="KW-1185">Reference proteome</keyword>
<name>A0A813GJV7_POLGL</name>
<dbReference type="SUPFAM" id="SSF52047">
    <property type="entry name" value="RNI-like"/>
    <property type="match status" value="1"/>
</dbReference>
<reference evidence="1" key="1">
    <citation type="submission" date="2021-02" db="EMBL/GenBank/DDBJ databases">
        <authorList>
            <person name="Dougan E. K."/>
            <person name="Rhodes N."/>
            <person name="Thang M."/>
            <person name="Chan C."/>
        </authorList>
    </citation>
    <scope>NUCLEOTIDE SEQUENCE</scope>
</reference>
<dbReference type="Gene3D" id="3.80.10.10">
    <property type="entry name" value="Ribonuclease Inhibitor"/>
    <property type="match status" value="2"/>
</dbReference>
<organism evidence="1 2">
    <name type="scientific">Polarella glacialis</name>
    <name type="common">Dinoflagellate</name>
    <dbReference type="NCBI Taxonomy" id="89957"/>
    <lineage>
        <taxon>Eukaryota</taxon>
        <taxon>Sar</taxon>
        <taxon>Alveolata</taxon>
        <taxon>Dinophyceae</taxon>
        <taxon>Suessiales</taxon>
        <taxon>Suessiaceae</taxon>
        <taxon>Polarella</taxon>
    </lineage>
</organism>
<feature type="non-terminal residue" evidence="1">
    <location>
        <position position="368"/>
    </location>
</feature>
<comment type="caution">
    <text evidence="1">The sequence shown here is derived from an EMBL/GenBank/DDBJ whole genome shotgun (WGS) entry which is preliminary data.</text>
</comment>
<evidence type="ECO:0000313" key="2">
    <source>
        <dbReference type="Proteomes" id="UP000654075"/>
    </source>
</evidence>
<dbReference type="PANTHER" id="PTHR24110">
    <property type="entry name" value="CENTROSOMAL PROTEIN OF 78 KDA"/>
    <property type="match status" value="1"/>
</dbReference>
<proteinExistence type="predicted"/>
<dbReference type="InterPro" id="IPR032675">
    <property type="entry name" value="LRR_dom_sf"/>
</dbReference>